<dbReference type="Gene3D" id="1.20.1250.20">
    <property type="entry name" value="MFS general substrate transporter like domains"/>
    <property type="match status" value="1"/>
</dbReference>
<dbReference type="Proteomes" id="UP000762676">
    <property type="component" value="Unassembled WGS sequence"/>
</dbReference>
<dbReference type="Pfam" id="PF00083">
    <property type="entry name" value="Sugar_tr"/>
    <property type="match status" value="1"/>
</dbReference>
<feature type="compositionally biased region" description="Basic and acidic residues" evidence="5">
    <location>
        <begin position="556"/>
        <end position="567"/>
    </location>
</feature>
<feature type="domain" description="Major facilitator superfamily (MFS) profile" evidence="7">
    <location>
        <begin position="96"/>
        <end position="527"/>
    </location>
</feature>
<dbReference type="PROSITE" id="PS50850">
    <property type="entry name" value="MFS"/>
    <property type="match status" value="1"/>
</dbReference>
<name>A0AAV4IKZ0_9GAST</name>
<dbReference type="PANTHER" id="PTHR24064">
    <property type="entry name" value="SOLUTE CARRIER FAMILY 22 MEMBER"/>
    <property type="match status" value="1"/>
</dbReference>
<feature type="transmembrane region" description="Helical" evidence="6">
    <location>
        <begin position="180"/>
        <end position="197"/>
    </location>
</feature>
<feature type="transmembrane region" description="Helical" evidence="6">
    <location>
        <begin position="434"/>
        <end position="457"/>
    </location>
</feature>
<feature type="transmembrane region" description="Helical" evidence="6">
    <location>
        <begin position="203"/>
        <end position="225"/>
    </location>
</feature>
<keyword evidence="9" id="KW-1185">Reference proteome</keyword>
<dbReference type="GO" id="GO:0016020">
    <property type="term" value="C:membrane"/>
    <property type="evidence" value="ECO:0007669"/>
    <property type="project" value="UniProtKB-SubCell"/>
</dbReference>
<organism evidence="8 9">
    <name type="scientific">Elysia marginata</name>
    <dbReference type="NCBI Taxonomy" id="1093978"/>
    <lineage>
        <taxon>Eukaryota</taxon>
        <taxon>Metazoa</taxon>
        <taxon>Spiralia</taxon>
        <taxon>Lophotrochozoa</taxon>
        <taxon>Mollusca</taxon>
        <taxon>Gastropoda</taxon>
        <taxon>Heterobranchia</taxon>
        <taxon>Euthyneura</taxon>
        <taxon>Panpulmonata</taxon>
        <taxon>Sacoglossa</taxon>
        <taxon>Placobranchoidea</taxon>
        <taxon>Plakobranchidae</taxon>
        <taxon>Elysia</taxon>
    </lineage>
</organism>
<feature type="region of interest" description="Disordered" evidence="5">
    <location>
        <begin position="542"/>
        <end position="567"/>
    </location>
</feature>
<dbReference type="PROSITE" id="PS00216">
    <property type="entry name" value="SUGAR_TRANSPORT_1"/>
    <property type="match status" value="1"/>
</dbReference>
<feature type="transmembrane region" description="Helical" evidence="6">
    <location>
        <begin position="266"/>
        <end position="284"/>
    </location>
</feature>
<feature type="transmembrane region" description="Helical" evidence="6">
    <location>
        <begin position="406"/>
        <end position="428"/>
    </location>
</feature>
<dbReference type="AlphaFoldDB" id="A0AAV4IKZ0"/>
<dbReference type="InterPro" id="IPR036259">
    <property type="entry name" value="MFS_trans_sf"/>
</dbReference>
<evidence type="ECO:0000256" key="5">
    <source>
        <dbReference type="SAM" id="MobiDB-lite"/>
    </source>
</evidence>
<evidence type="ECO:0000256" key="6">
    <source>
        <dbReference type="SAM" id="Phobius"/>
    </source>
</evidence>
<accession>A0AAV4IKZ0</accession>
<dbReference type="InterPro" id="IPR020846">
    <property type="entry name" value="MFS_dom"/>
</dbReference>
<evidence type="ECO:0000256" key="4">
    <source>
        <dbReference type="ARBA" id="ARBA00023136"/>
    </source>
</evidence>
<dbReference type="SUPFAM" id="SSF103473">
    <property type="entry name" value="MFS general substrate transporter"/>
    <property type="match status" value="1"/>
</dbReference>
<gene>
    <name evidence="8" type="ORF">ElyMa_004784400</name>
</gene>
<keyword evidence="2 6" id="KW-0812">Transmembrane</keyword>
<evidence type="ECO:0000256" key="1">
    <source>
        <dbReference type="ARBA" id="ARBA00004141"/>
    </source>
</evidence>
<feature type="transmembrane region" description="Helical" evidence="6">
    <location>
        <begin position="151"/>
        <end position="168"/>
    </location>
</feature>
<keyword evidence="3 6" id="KW-1133">Transmembrane helix</keyword>
<dbReference type="GO" id="GO:0022857">
    <property type="term" value="F:transmembrane transporter activity"/>
    <property type="evidence" value="ECO:0007669"/>
    <property type="project" value="InterPro"/>
</dbReference>
<comment type="subcellular location">
    <subcellularLocation>
        <location evidence="1">Membrane</location>
        <topology evidence="1">Multi-pass membrane protein</topology>
    </subcellularLocation>
</comment>
<evidence type="ECO:0000256" key="2">
    <source>
        <dbReference type="ARBA" id="ARBA00022692"/>
    </source>
</evidence>
<reference evidence="8 9" key="1">
    <citation type="journal article" date="2021" name="Elife">
        <title>Chloroplast acquisition without the gene transfer in kleptoplastic sea slugs, Plakobranchus ocellatus.</title>
        <authorList>
            <person name="Maeda T."/>
            <person name="Takahashi S."/>
            <person name="Yoshida T."/>
            <person name="Shimamura S."/>
            <person name="Takaki Y."/>
            <person name="Nagai Y."/>
            <person name="Toyoda A."/>
            <person name="Suzuki Y."/>
            <person name="Arimoto A."/>
            <person name="Ishii H."/>
            <person name="Satoh N."/>
            <person name="Nishiyama T."/>
            <person name="Hasebe M."/>
            <person name="Maruyama T."/>
            <person name="Minagawa J."/>
            <person name="Obokata J."/>
            <person name="Shigenobu S."/>
        </authorList>
    </citation>
    <scope>NUCLEOTIDE SEQUENCE [LARGE SCALE GENOMIC DNA]</scope>
</reference>
<dbReference type="InterPro" id="IPR005828">
    <property type="entry name" value="MFS_sugar_transport-like"/>
</dbReference>
<proteinExistence type="predicted"/>
<feature type="transmembrane region" description="Helical" evidence="6">
    <location>
        <begin position="344"/>
        <end position="365"/>
    </location>
</feature>
<sequence>MKFDDIISYLGQFGPYQRRVYALICIPSIAIGMQTLASVFTMAVPDHRCELSMWPGDTYDAQSTAHADAIRSSIPPGDDEEMWSSCSVKLWNGNPVFNSTATSGVFFEVNKTNVESNMTEECSNWVYDKSIYKSTLISKLDLVCKNKLGRSHVQMFFMLGSLLGTLLLGPPADYFGRRKIMVVTIVLHLAASIAIAFTPNFAFLCFFSMLNGGSMSALYVVLFVIGMEFVGPKKRVYAGYIITMFFAVGVILLVIAAYFIRNWQHLQFAITSISIIFVAYYWLVPESPRWLFNKGRYSEAEVILRKAAEVNKKELPAKMFRWDEIEADGPAHEPMWHILKYPRLVVRTLVIYFNWMVCSMVYYGISLNVADLAGNIYFNMLLYGVVELVSYLLCLVFLDRVGRRRLHLFCMFVSGIGCTVSPFPVLYLGSAFNWLNIMLAVLGKAGVSAAFATIWLYTSELFPTVVRNAGVSSSSLSAKIGGVIAPYIANLGLTVGGHVGDILPLLIFGIASLVAGGLSLLLPETSDASLPDTLKDADRFGLRKSEGQPNNPEEMAELRLVDSELKT</sequence>
<feature type="transmembrane region" description="Helical" evidence="6">
    <location>
        <begin position="478"/>
        <end position="496"/>
    </location>
</feature>
<dbReference type="InterPro" id="IPR005829">
    <property type="entry name" value="Sugar_transporter_CS"/>
</dbReference>
<evidence type="ECO:0000256" key="3">
    <source>
        <dbReference type="ARBA" id="ARBA00022989"/>
    </source>
</evidence>
<feature type="transmembrane region" description="Helical" evidence="6">
    <location>
        <begin position="237"/>
        <end position="260"/>
    </location>
</feature>
<feature type="transmembrane region" description="Helical" evidence="6">
    <location>
        <begin position="377"/>
        <end position="399"/>
    </location>
</feature>
<feature type="transmembrane region" description="Helical" evidence="6">
    <location>
        <begin position="20"/>
        <end position="44"/>
    </location>
</feature>
<evidence type="ECO:0000313" key="9">
    <source>
        <dbReference type="Proteomes" id="UP000762676"/>
    </source>
</evidence>
<comment type="caution">
    <text evidence="8">The sequence shown here is derived from an EMBL/GenBank/DDBJ whole genome shotgun (WGS) entry which is preliminary data.</text>
</comment>
<dbReference type="CDD" id="cd17317">
    <property type="entry name" value="MFS_SLC22"/>
    <property type="match status" value="1"/>
</dbReference>
<evidence type="ECO:0000313" key="8">
    <source>
        <dbReference type="EMBL" id="GFS09521.1"/>
    </source>
</evidence>
<evidence type="ECO:0000259" key="7">
    <source>
        <dbReference type="PROSITE" id="PS50850"/>
    </source>
</evidence>
<keyword evidence="4 6" id="KW-0472">Membrane</keyword>
<feature type="transmembrane region" description="Helical" evidence="6">
    <location>
        <begin position="502"/>
        <end position="522"/>
    </location>
</feature>
<dbReference type="EMBL" id="BMAT01009598">
    <property type="protein sequence ID" value="GFS09521.1"/>
    <property type="molecule type" value="Genomic_DNA"/>
</dbReference>
<protein>
    <submittedName>
        <fullName evidence="8">Organic cation transporter protein</fullName>
    </submittedName>
</protein>